<reference evidence="2 3" key="1">
    <citation type="submission" date="2021-06" db="EMBL/GenBank/DDBJ databases">
        <title>Caerostris extrusa draft genome.</title>
        <authorList>
            <person name="Kono N."/>
            <person name="Arakawa K."/>
        </authorList>
    </citation>
    <scope>NUCLEOTIDE SEQUENCE [LARGE SCALE GENOMIC DNA]</scope>
</reference>
<gene>
    <name evidence="2" type="ORF">CEXT_800991</name>
</gene>
<evidence type="ECO:0000313" key="3">
    <source>
        <dbReference type="Proteomes" id="UP001054945"/>
    </source>
</evidence>
<organism evidence="2 3">
    <name type="scientific">Caerostris extrusa</name>
    <name type="common">Bark spider</name>
    <name type="synonym">Caerostris bankana</name>
    <dbReference type="NCBI Taxonomy" id="172846"/>
    <lineage>
        <taxon>Eukaryota</taxon>
        <taxon>Metazoa</taxon>
        <taxon>Ecdysozoa</taxon>
        <taxon>Arthropoda</taxon>
        <taxon>Chelicerata</taxon>
        <taxon>Arachnida</taxon>
        <taxon>Araneae</taxon>
        <taxon>Araneomorphae</taxon>
        <taxon>Entelegynae</taxon>
        <taxon>Araneoidea</taxon>
        <taxon>Araneidae</taxon>
        <taxon>Caerostris</taxon>
    </lineage>
</organism>
<name>A0AAV4WLX6_CAEEX</name>
<dbReference type="Proteomes" id="UP001054945">
    <property type="component" value="Unassembled WGS sequence"/>
</dbReference>
<feature type="region of interest" description="Disordered" evidence="1">
    <location>
        <begin position="71"/>
        <end position="91"/>
    </location>
</feature>
<comment type="caution">
    <text evidence="2">The sequence shown here is derived from an EMBL/GenBank/DDBJ whole genome shotgun (WGS) entry which is preliminary data.</text>
</comment>
<dbReference type="AlphaFoldDB" id="A0AAV4WLX6"/>
<sequence length="91" mass="10342">MHEDEMARNPIQVFVSSSLSRQNLRPIITPKDVISGEKSVSQPFSVTVPERFETSPPYPPSPFPENRSCLLQQPNAKKKKKTLFLTDNETK</sequence>
<dbReference type="EMBL" id="BPLR01016440">
    <property type="protein sequence ID" value="GIY83901.1"/>
    <property type="molecule type" value="Genomic_DNA"/>
</dbReference>
<accession>A0AAV4WLX6</accession>
<evidence type="ECO:0000313" key="2">
    <source>
        <dbReference type="EMBL" id="GIY83901.1"/>
    </source>
</evidence>
<proteinExistence type="predicted"/>
<evidence type="ECO:0000256" key="1">
    <source>
        <dbReference type="SAM" id="MobiDB-lite"/>
    </source>
</evidence>
<keyword evidence="3" id="KW-1185">Reference proteome</keyword>
<protein>
    <submittedName>
        <fullName evidence="2">Uncharacterized protein</fullName>
    </submittedName>
</protein>